<proteinExistence type="inferred from homology"/>
<sequence>MNKLTRRQFLKHFFWTVACSLFASSGLYIYSRYIEPRRLEIKKINVSHPKIPKGFDGLKIVQFSDTHLNNDFTIANLERIVNQINRLNPDIIVFTGDLIDEPNSYPAVHQIAPILKRLRADFGKFAIYGNHDHGGYGTDVYRNILQNAEFHLLQNEKKEIQLIDGSKLIVAGLDDVMLGRPDFHQTMGNIDKNYFTILLVHEPDTVLQAKNYNVDLQLSGHSHGGQVKIPFIGPLYTPPYAKFFSEGFYTIDHTKLYVNRGLGTTRLPFRFLTVPEITLFTLYSK</sequence>
<protein>
    <submittedName>
        <fullName evidence="7">Metallophosphoesterase</fullName>
    </submittedName>
</protein>
<reference evidence="7 8" key="1">
    <citation type="submission" date="2016-04" db="EMBL/GenBank/DDBJ databases">
        <title>Draft genome sequence of Aeribacillus pallidus 8m3 from petroleum reservoir.</title>
        <authorList>
            <person name="Poltaraus A.B."/>
            <person name="Nazina T.N."/>
            <person name="Tourova T.P."/>
            <person name="Malakho S.M."/>
            <person name="Korshunova A.V."/>
            <person name="Sokolova D.S."/>
        </authorList>
    </citation>
    <scope>NUCLEOTIDE SEQUENCE [LARGE SCALE GENOMIC DNA]</scope>
    <source>
        <strain evidence="7 8">8m3</strain>
    </source>
</reference>
<dbReference type="GO" id="GO:0008758">
    <property type="term" value="F:UDP-2,3-diacylglucosamine hydrolase activity"/>
    <property type="evidence" value="ECO:0007669"/>
    <property type="project" value="TreeGrafter"/>
</dbReference>
<dbReference type="GO" id="GO:0009245">
    <property type="term" value="P:lipid A biosynthetic process"/>
    <property type="evidence" value="ECO:0007669"/>
    <property type="project" value="TreeGrafter"/>
</dbReference>
<name>A0A165WCB6_9BACI</name>
<dbReference type="STRING" id="33936.AZI98_16365"/>
<keyword evidence="5" id="KW-0812">Transmembrane</keyword>
<dbReference type="GO" id="GO:0016020">
    <property type="term" value="C:membrane"/>
    <property type="evidence" value="ECO:0007669"/>
    <property type="project" value="GOC"/>
</dbReference>
<dbReference type="InterPro" id="IPR029052">
    <property type="entry name" value="Metallo-depent_PP-like"/>
</dbReference>
<dbReference type="CDD" id="cd07385">
    <property type="entry name" value="MPP_YkuE_C"/>
    <property type="match status" value="1"/>
</dbReference>
<dbReference type="AlphaFoldDB" id="A0A165WCB6"/>
<evidence type="ECO:0000259" key="6">
    <source>
        <dbReference type="Pfam" id="PF00149"/>
    </source>
</evidence>
<gene>
    <name evidence="7" type="ORF">AZI98_16365</name>
</gene>
<dbReference type="FunFam" id="3.60.21.10:FF:000028">
    <property type="entry name" value="Putative metallophosphoesterase"/>
    <property type="match status" value="1"/>
</dbReference>
<comment type="similarity">
    <text evidence="4">Belongs to the metallophosphoesterase superfamily.</text>
</comment>
<evidence type="ECO:0000256" key="1">
    <source>
        <dbReference type="ARBA" id="ARBA00001968"/>
    </source>
</evidence>
<keyword evidence="2" id="KW-0479">Metal-binding</keyword>
<evidence type="ECO:0000313" key="7">
    <source>
        <dbReference type="EMBL" id="KZN94865.1"/>
    </source>
</evidence>
<dbReference type="RefSeq" id="WP_063389323.1">
    <property type="nucleotide sequence ID" value="NZ_LWBR01000072.1"/>
</dbReference>
<keyword evidence="5" id="KW-1133">Transmembrane helix</keyword>
<accession>A0A165WCB6</accession>
<evidence type="ECO:0000256" key="5">
    <source>
        <dbReference type="SAM" id="Phobius"/>
    </source>
</evidence>
<comment type="caution">
    <text evidence="7">The sequence shown here is derived from an EMBL/GenBank/DDBJ whole genome shotgun (WGS) entry which is preliminary data.</text>
</comment>
<dbReference type="SUPFAM" id="SSF56300">
    <property type="entry name" value="Metallo-dependent phosphatases"/>
    <property type="match status" value="1"/>
</dbReference>
<dbReference type="InterPro" id="IPR051158">
    <property type="entry name" value="Metallophosphoesterase_sf"/>
</dbReference>
<dbReference type="EMBL" id="LWBR01000072">
    <property type="protein sequence ID" value="KZN94865.1"/>
    <property type="molecule type" value="Genomic_DNA"/>
</dbReference>
<keyword evidence="8" id="KW-1185">Reference proteome</keyword>
<evidence type="ECO:0000256" key="4">
    <source>
        <dbReference type="ARBA" id="ARBA00061089"/>
    </source>
</evidence>
<keyword evidence="3" id="KW-0378">Hydrolase</keyword>
<keyword evidence="5" id="KW-0472">Membrane</keyword>
<dbReference type="Gene3D" id="3.60.21.10">
    <property type="match status" value="1"/>
</dbReference>
<feature type="transmembrane region" description="Helical" evidence="5">
    <location>
        <begin position="12"/>
        <end position="30"/>
    </location>
</feature>
<dbReference type="OrthoDB" id="9780884at2"/>
<dbReference type="PANTHER" id="PTHR31302:SF25">
    <property type="entry name" value="PHOSPHOESTERASE"/>
    <property type="match status" value="1"/>
</dbReference>
<comment type="cofactor">
    <cofactor evidence="1">
        <name>a divalent metal cation</name>
        <dbReference type="ChEBI" id="CHEBI:60240"/>
    </cofactor>
</comment>
<evidence type="ECO:0000313" key="8">
    <source>
        <dbReference type="Proteomes" id="UP000076476"/>
    </source>
</evidence>
<dbReference type="Pfam" id="PF00149">
    <property type="entry name" value="Metallophos"/>
    <property type="match status" value="1"/>
</dbReference>
<dbReference type="PANTHER" id="PTHR31302">
    <property type="entry name" value="TRANSMEMBRANE PROTEIN WITH METALLOPHOSPHOESTERASE DOMAIN-RELATED"/>
    <property type="match status" value="1"/>
</dbReference>
<dbReference type="InterPro" id="IPR004843">
    <property type="entry name" value="Calcineurin-like_PHP"/>
</dbReference>
<feature type="domain" description="Calcineurin-like phosphoesterase" evidence="6">
    <location>
        <begin position="58"/>
        <end position="224"/>
    </location>
</feature>
<evidence type="ECO:0000256" key="3">
    <source>
        <dbReference type="ARBA" id="ARBA00022801"/>
    </source>
</evidence>
<evidence type="ECO:0000256" key="2">
    <source>
        <dbReference type="ARBA" id="ARBA00022723"/>
    </source>
</evidence>
<dbReference type="GO" id="GO:0046872">
    <property type="term" value="F:metal ion binding"/>
    <property type="evidence" value="ECO:0007669"/>
    <property type="project" value="UniProtKB-KW"/>
</dbReference>
<dbReference type="Proteomes" id="UP000076476">
    <property type="component" value="Unassembled WGS sequence"/>
</dbReference>
<organism evidence="7 8">
    <name type="scientific">Aeribacillus pallidus</name>
    <dbReference type="NCBI Taxonomy" id="33936"/>
    <lineage>
        <taxon>Bacteria</taxon>
        <taxon>Bacillati</taxon>
        <taxon>Bacillota</taxon>
        <taxon>Bacilli</taxon>
        <taxon>Bacillales</taxon>
        <taxon>Bacillaceae</taxon>
        <taxon>Aeribacillus</taxon>
    </lineage>
</organism>